<dbReference type="Proteomes" id="UP000711407">
    <property type="component" value="Unassembled WGS sequence"/>
</dbReference>
<gene>
    <name evidence="1" type="ORF">K8V47_05820</name>
</gene>
<evidence type="ECO:0000313" key="1">
    <source>
        <dbReference type="EMBL" id="HJE39257.1"/>
    </source>
</evidence>
<reference evidence="1" key="2">
    <citation type="submission" date="2021-09" db="EMBL/GenBank/DDBJ databases">
        <authorList>
            <person name="Gilroy R."/>
        </authorList>
    </citation>
    <scope>NUCLEOTIDE SEQUENCE</scope>
    <source>
        <strain evidence="1">4100</strain>
    </source>
</reference>
<comment type="caution">
    <text evidence="1">The sequence shown here is derived from an EMBL/GenBank/DDBJ whole genome shotgun (WGS) entry which is preliminary data.</text>
</comment>
<proteinExistence type="predicted"/>
<evidence type="ECO:0000313" key="2">
    <source>
        <dbReference type="Proteomes" id="UP000711407"/>
    </source>
</evidence>
<dbReference type="EMBL" id="DYXT01000028">
    <property type="protein sequence ID" value="HJE39257.1"/>
    <property type="molecule type" value="Genomic_DNA"/>
</dbReference>
<reference evidence="1" key="1">
    <citation type="journal article" date="2021" name="PeerJ">
        <title>Extensive microbial diversity within the chicken gut microbiome revealed by metagenomics and culture.</title>
        <authorList>
            <person name="Gilroy R."/>
            <person name="Ravi A."/>
            <person name="Getino M."/>
            <person name="Pursley I."/>
            <person name="Horton D.L."/>
            <person name="Alikhan N.F."/>
            <person name="Baker D."/>
            <person name="Gharbi K."/>
            <person name="Hall N."/>
            <person name="Watson M."/>
            <person name="Adriaenssens E.M."/>
            <person name="Foster-Nyarko E."/>
            <person name="Jarju S."/>
            <person name="Secka A."/>
            <person name="Antonio M."/>
            <person name="Oren A."/>
            <person name="Chaudhuri R.R."/>
            <person name="La Ragione R."/>
            <person name="Hildebrand F."/>
            <person name="Pallen M.J."/>
        </authorList>
    </citation>
    <scope>NUCLEOTIDE SEQUENCE</scope>
    <source>
        <strain evidence="1">4100</strain>
    </source>
</reference>
<sequence>MKKQITLLLMMLSVMASFAATLNPRAKGVWANATSELVQTDSVLIFFTRNDSLQTKSATLIIPSRQIERTTVFTPDTILMDKAEPLDIAVGNDYISVNGNPLYMVESINIVKPYAQFEANSSNIADCLQQWQLGTKITIDGDFCHVMIDTNNNSFMYMVSPQMTYIRAASLRHTNKGSVFLQNIRMMKNMNTGEYTHYSAPDNYALLTNLPEIDASKFNPDSCTFAEDGIYWSFVSSEPQRITLNGCGEEYTYVPNKADGNISEWFEFIPQPDWLKAASINH</sequence>
<dbReference type="AlphaFoldDB" id="A0A4V1LAG1"/>
<name>A0A4V1LAG1_9BACT</name>
<protein>
    <submittedName>
        <fullName evidence="1">Uncharacterized protein</fullName>
    </submittedName>
</protein>
<organism evidence="1 2">
    <name type="scientific">Candidatus Amulumruptor caecigallinarius</name>
    <dbReference type="NCBI Taxonomy" id="2109911"/>
    <lineage>
        <taxon>Bacteria</taxon>
        <taxon>Pseudomonadati</taxon>
        <taxon>Bacteroidota</taxon>
        <taxon>Bacteroidia</taxon>
        <taxon>Bacteroidales</taxon>
        <taxon>Muribaculaceae</taxon>
        <taxon>Candidatus Amulumruptor</taxon>
    </lineage>
</organism>
<accession>A0A4V1LAG1</accession>